<dbReference type="EMBL" id="JAUKUA010000002">
    <property type="protein sequence ID" value="KAK0725287.1"/>
    <property type="molecule type" value="Genomic_DNA"/>
</dbReference>
<dbReference type="InterPro" id="IPR027417">
    <property type="entry name" value="P-loop_NTPase"/>
</dbReference>
<keyword evidence="3" id="KW-1185">Reference proteome</keyword>
<accession>A0AA40E505</accession>
<comment type="caution">
    <text evidence="2">The sequence shown here is derived from an EMBL/GenBank/DDBJ whole genome shotgun (WGS) entry which is preliminary data.</text>
</comment>
<protein>
    <recommendedName>
        <fullName evidence="1">CHAT domain-containing protein</fullName>
    </recommendedName>
</protein>
<dbReference type="Gene3D" id="3.40.50.300">
    <property type="entry name" value="P-loop containing nucleotide triphosphate hydrolases"/>
    <property type="match status" value="1"/>
</dbReference>
<name>A0AA40E505_9PEZI</name>
<organism evidence="2 3">
    <name type="scientific">Lasiosphaeris hirsuta</name>
    <dbReference type="NCBI Taxonomy" id="260670"/>
    <lineage>
        <taxon>Eukaryota</taxon>
        <taxon>Fungi</taxon>
        <taxon>Dikarya</taxon>
        <taxon>Ascomycota</taxon>
        <taxon>Pezizomycotina</taxon>
        <taxon>Sordariomycetes</taxon>
        <taxon>Sordariomycetidae</taxon>
        <taxon>Sordariales</taxon>
        <taxon>Lasiosphaeriaceae</taxon>
        <taxon>Lasiosphaeris</taxon>
    </lineage>
</organism>
<dbReference type="InterPro" id="IPR024983">
    <property type="entry name" value="CHAT_dom"/>
</dbReference>
<feature type="domain" description="CHAT" evidence="1">
    <location>
        <begin position="171"/>
        <end position="336"/>
    </location>
</feature>
<dbReference type="Proteomes" id="UP001172102">
    <property type="component" value="Unassembled WGS sequence"/>
</dbReference>
<evidence type="ECO:0000313" key="2">
    <source>
        <dbReference type="EMBL" id="KAK0725287.1"/>
    </source>
</evidence>
<sequence length="1473" mass="162984">MAKLRITPLRGGQIRLEFKETSHDVYLPTLCTDDDYQLLRWYFEDYAEDDPFQASKAEEAQDLVSTYGRKLVQGLALSQLDFELQAVHIQVLQGHSEDLFWEALEQPGIWPSTSRVGVVTVTRCVACETSPIDTVCLYETKEVINILVVIARPQLDQDIPHRFVSSTIVKVADLTLGKARVEIVRPGTFDGFEDHLGSRPKGFFDIVHFDMHGEATTSLATLSFLRKSRSGDELTLTTDPRNAKEVSEVLVRNGVKYAVLNACQSAIATGSSDSNIAATLVNYGMLAVVAMSYKIASSAVDQMVRTFYDAVLLGGFTLAEGLRVARAAMQEHPAKKTQFGITVNVLDYLVPRCFQSPNLDDRPLVESRVNPTPPSSTVADSSQNVIGRENDILLLESMLLMDSNIGVLKGEPGVGKTSLMNNVGQWWLKTFLIEGVAYLNVDSEDLKDKHEAIDMANIEAYVARSVLGSSDRASEIVEYLNKTRHLIIIDHLESWKVPEGGSKRTEQKRLKTFLGKVHGGQSFFVFVSRGEETWLEKISGVGKRAFSQRMSGLVTTRATRLFVAEVSFHDGPALALERVTLKYLEGLVKLVDGNPLALKMLAYDFAQKNVSVRSYMAGLLEGAGIDYLPDQAESNDGARTIRQLRDYCEKCENEISNLVLAAILNKHLGLDEANKDTTQLKPPLHPAALGMFWGFMPMEDLWKYVLFASVGTLSDPARMSRAVGSTMGFDATPTTPSGLEEKLFTAFILSLSVSEKSGSSSGQQSQLKPAISAIQGQIHKLIGDLHELNLVNPAAAKSSQDRPRKLFYGLSPILTVYIRSRVDFQRTMNALQGAFVLFQLQSCFSFPTSSFYWKDEWEDARREIGLNFNNLYGALLAAVHSSPGITLFEWAIFLLSSNVGKGLFSDKSCYELLSFAFEEMLTRGLGLLVHPPTGNATVAAVLCSQIDSVSGVVSRLGSSQEVLNFILRCVVLIETTLAGTVFRTGMFDGSRGLHDSLETTLRPHVESTLALLGSLNHPYAELGSKVLEYSWQGLTADVSDPEAFWTMRERYFTWVASRNGDEVPHDQFRARVVPHTLNSLTLSGSPALEVHAIVASLRKQKRFNEARRVVRCAMAKELATGSNQAATRIVFLGCLVAIDKDDEQWDDAIANTNLAHQLRDSLPGLPLTLEERITREHELAYLHNNAGDTPTTQHLLRSLLRRANNLHTTNIPLELKTLTLLSQLPLVRRLDGDVSAIYLLVRAMLLIQRNLPSPSSLAATTFQTTMDLTNNTQPIWVLGPSDWRPQSLAIFFLSTLLGQMVFPMLSTRVFLHHSPAARALARGMGMAEPKSLGEYAALNMIVTLQSLFMPGLADRVMGQIDVDGEDAYSVECMEELSERLFRPPGWRAGTGHFEGLELEQQRLFFDHFYTVGETWLAGGTERRDLPATPWTPATVFGDPGPIGSFPGGTPMPRDYKVPTEMILRLAGYIVDDD</sequence>
<evidence type="ECO:0000313" key="3">
    <source>
        <dbReference type="Proteomes" id="UP001172102"/>
    </source>
</evidence>
<gene>
    <name evidence="2" type="ORF">B0H67DRAFT_550890</name>
</gene>
<dbReference type="Pfam" id="PF12770">
    <property type="entry name" value="CHAT"/>
    <property type="match status" value="1"/>
</dbReference>
<evidence type="ECO:0000259" key="1">
    <source>
        <dbReference type="Pfam" id="PF12770"/>
    </source>
</evidence>
<proteinExistence type="predicted"/>
<dbReference type="SUPFAM" id="SSF52540">
    <property type="entry name" value="P-loop containing nucleoside triphosphate hydrolases"/>
    <property type="match status" value="1"/>
</dbReference>
<reference evidence="2" key="1">
    <citation type="submission" date="2023-06" db="EMBL/GenBank/DDBJ databases">
        <title>Genome-scale phylogeny and comparative genomics of the fungal order Sordariales.</title>
        <authorList>
            <consortium name="Lawrence Berkeley National Laboratory"/>
            <person name="Hensen N."/>
            <person name="Bonometti L."/>
            <person name="Westerberg I."/>
            <person name="Brannstrom I.O."/>
            <person name="Guillou S."/>
            <person name="Cros-Aarteil S."/>
            <person name="Calhoun S."/>
            <person name="Haridas S."/>
            <person name="Kuo A."/>
            <person name="Mondo S."/>
            <person name="Pangilinan J."/>
            <person name="Riley R."/>
            <person name="Labutti K."/>
            <person name="Andreopoulos B."/>
            <person name="Lipzen A."/>
            <person name="Chen C."/>
            <person name="Yanf M."/>
            <person name="Daum C."/>
            <person name="Ng V."/>
            <person name="Clum A."/>
            <person name="Steindorff A."/>
            <person name="Ohm R."/>
            <person name="Martin F."/>
            <person name="Silar P."/>
            <person name="Natvig D."/>
            <person name="Lalanne C."/>
            <person name="Gautier V."/>
            <person name="Ament-Velasquez S.L."/>
            <person name="Kruys A."/>
            <person name="Hutchinson M.I."/>
            <person name="Powell A.J."/>
            <person name="Barry K."/>
            <person name="Miller A.N."/>
            <person name="Grigoriev I.V."/>
            <person name="Debuchy R."/>
            <person name="Gladieux P."/>
            <person name="Thoren M.H."/>
            <person name="Johannesson H."/>
        </authorList>
    </citation>
    <scope>NUCLEOTIDE SEQUENCE</scope>
    <source>
        <strain evidence="2">SMH4607-1</strain>
    </source>
</reference>